<dbReference type="Gene3D" id="1.10.357.10">
    <property type="entry name" value="Tetracycline Repressor, domain 2"/>
    <property type="match status" value="1"/>
</dbReference>
<evidence type="ECO:0000256" key="2">
    <source>
        <dbReference type="ARBA" id="ARBA00023125"/>
    </source>
</evidence>
<dbReference type="AlphaFoldDB" id="A0A1R4F8Q4"/>
<name>A0A1R4F8Q4_9MICC</name>
<evidence type="ECO:0000256" key="5">
    <source>
        <dbReference type="SAM" id="MobiDB-lite"/>
    </source>
</evidence>
<keyword evidence="2 4" id="KW-0238">DNA-binding</keyword>
<evidence type="ECO:0000259" key="6">
    <source>
        <dbReference type="PROSITE" id="PS50977"/>
    </source>
</evidence>
<gene>
    <name evidence="7" type="ORF">FM101_02765</name>
</gene>
<dbReference type="Gene3D" id="1.10.10.60">
    <property type="entry name" value="Homeodomain-like"/>
    <property type="match status" value="1"/>
</dbReference>
<dbReference type="PANTHER" id="PTHR30055">
    <property type="entry name" value="HTH-TYPE TRANSCRIPTIONAL REGULATOR RUTR"/>
    <property type="match status" value="1"/>
</dbReference>
<keyword evidence="1" id="KW-0805">Transcription regulation</keyword>
<accession>A0A1R4F8Q4</accession>
<dbReference type="GO" id="GO:0003700">
    <property type="term" value="F:DNA-binding transcription factor activity"/>
    <property type="evidence" value="ECO:0007669"/>
    <property type="project" value="TreeGrafter"/>
</dbReference>
<dbReference type="InterPro" id="IPR050109">
    <property type="entry name" value="HTH-type_TetR-like_transc_reg"/>
</dbReference>
<feature type="domain" description="HTH tetR-type" evidence="6">
    <location>
        <begin position="26"/>
        <end position="86"/>
    </location>
</feature>
<dbReference type="PANTHER" id="PTHR30055:SF238">
    <property type="entry name" value="MYCOFACTOCIN BIOSYNTHESIS TRANSCRIPTIONAL REGULATOR MFTR-RELATED"/>
    <property type="match status" value="1"/>
</dbReference>
<dbReference type="PROSITE" id="PS50977">
    <property type="entry name" value="HTH_TETR_2"/>
    <property type="match status" value="1"/>
</dbReference>
<dbReference type="PRINTS" id="PR00455">
    <property type="entry name" value="HTHTETR"/>
</dbReference>
<evidence type="ECO:0000256" key="3">
    <source>
        <dbReference type="ARBA" id="ARBA00023163"/>
    </source>
</evidence>
<dbReference type="EMBL" id="FUHW01000013">
    <property type="protein sequence ID" value="SJM52264.1"/>
    <property type="molecule type" value="Genomic_DNA"/>
</dbReference>
<dbReference type="RefSeq" id="WP_086995092.1">
    <property type="nucleotide sequence ID" value="NZ_FUHW01000013.1"/>
</dbReference>
<dbReference type="Proteomes" id="UP000195913">
    <property type="component" value="Unassembled WGS sequence"/>
</dbReference>
<organism evidence="7 8">
    <name type="scientific">Arthrobacter rhombi</name>
    <dbReference type="NCBI Taxonomy" id="71253"/>
    <lineage>
        <taxon>Bacteria</taxon>
        <taxon>Bacillati</taxon>
        <taxon>Actinomycetota</taxon>
        <taxon>Actinomycetes</taxon>
        <taxon>Micrococcales</taxon>
        <taxon>Micrococcaceae</taxon>
        <taxon>Arthrobacter</taxon>
    </lineage>
</organism>
<dbReference type="InterPro" id="IPR009057">
    <property type="entry name" value="Homeodomain-like_sf"/>
</dbReference>
<dbReference type="GO" id="GO:0000976">
    <property type="term" value="F:transcription cis-regulatory region binding"/>
    <property type="evidence" value="ECO:0007669"/>
    <property type="project" value="TreeGrafter"/>
</dbReference>
<evidence type="ECO:0000256" key="4">
    <source>
        <dbReference type="PROSITE-ProRule" id="PRU00335"/>
    </source>
</evidence>
<evidence type="ECO:0000313" key="7">
    <source>
        <dbReference type="EMBL" id="SJM52264.1"/>
    </source>
</evidence>
<protein>
    <submittedName>
        <fullName evidence="7">Transcriptional regulator, TetR family</fullName>
    </submittedName>
</protein>
<keyword evidence="3" id="KW-0804">Transcription</keyword>
<feature type="DNA-binding region" description="H-T-H motif" evidence="4">
    <location>
        <begin position="49"/>
        <end position="68"/>
    </location>
</feature>
<evidence type="ECO:0000256" key="1">
    <source>
        <dbReference type="ARBA" id="ARBA00023015"/>
    </source>
</evidence>
<proteinExistence type="predicted"/>
<dbReference type="SUPFAM" id="SSF46689">
    <property type="entry name" value="Homeodomain-like"/>
    <property type="match status" value="1"/>
</dbReference>
<dbReference type="Pfam" id="PF00440">
    <property type="entry name" value="TetR_N"/>
    <property type="match status" value="1"/>
</dbReference>
<reference evidence="7 8" key="1">
    <citation type="submission" date="2017-02" db="EMBL/GenBank/DDBJ databases">
        <authorList>
            <person name="Peterson S.W."/>
        </authorList>
    </citation>
    <scope>NUCLEOTIDE SEQUENCE [LARGE SCALE GENOMIC DNA]</scope>
    <source>
        <strain evidence="7 8">B Ar 00.02</strain>
    </source>
</reference>
<sequence length="212" mass="22684">MSAPSSGPLPAGREGGATTRRRVRATDSKHRLFEASMILIGDRGHHRVTVDEIAAAAGVSKGTVYYNFGSKAQLIGQLMRFGADVLFERLEKGTADPDPAAGFRDMVAASLEFMDEYPSFAQLWISEQWQSPSDWAETLAALGSEIIGVIREALDRLDATGNYPGLGATDRAAMATAVFGAVLIIGRDRHVFHPERSIATCVQAVSAFTGLG</sequence>
<keyword evidence="8" id="KW-1185">Reference proteome</keyword>
<feature type="region of interest" description="Disordered" evidence="5">
    <location>
        <begin position="1"/>
        <end position="25"/>
    </location>
</feature>
<dbReference type="InterPro" id="IPR001647">
    <property type="entry name" value="HTH_TetR"/>
</dbReference>
<evidence type="ECO:0000313" key="8">
    <source>
        <dbReference type="Proteomes" id="UP000195913"/>
    </source>
</evidence>